<gene>
    <name evidence="4" type="ORF">RRF57_011803</name>
</gene>
<sequence length="293" mass="31767">MARHCAPHTRAEEQFLHDNEFRQDNHSHHRCAIQASLRATCWCWHPTHSDQLPGANSGLGFEVAKNLSFYSASYHVIIASRDIAKGEVAVEALAKDPGLKGTVSAVQLDVTDDASVDAAAESVKQLHGRLDVLINNAGIFMRGEPRQVARNIFATNVVGYISVTEAFLPLMCEAPAPRLIFLSSSLGSLSNASDPSSAYYSPLGAEYRAATAARNMLMNQYWVRLQQSYPGKFKVHGADPGLNATNLADTPDQLRNRGAVEPYVGGERVASVARGDRDSDVGRVCGVYGVSPW</sequence>
<organism evidence="4 5">
    <name type="scientific">Xylaria bambusicola</name>
    <dbReference type="NCBI Taxonomy" id="326684"/>
    <lineage>
        <taxon>Eukaryota</taxon>
        <taxon>Fungi</taxon>
        <taxon>Dikarya</taxon>
        <taxon>Ascomycota</taxon>
        <taxon>Pezizomycotina</taxon>
        <taxon>Sordariomycetes</taxon>
        <taxon>Xylariomycetidae</taxon>
        <taxon>Xylariales</taxon>
        <taxon>Xylariaceae</taxon>
        <taxon>Xylaria</taxon>
    </lineage>
</organism>
<dbReference type="InterPro" id="IPR036291">
    <property type="entry name" value="NAD(P)-bd_dom_sf"/>
</dbReference>
<dbReference type="InterPro" id="IPR002347">
    <property type="entry name" value="SDR_fam"/>
</dbReference>
<dbReference type="AlphaFoldDB" id="A0AAN7V104"/>
<evidence type="ECO:0000256" key="2">
    <source>
        <dbReference type="ARBA" id="ARBA00022857"/>
    </source>
</evidence>
<accession>A0AAN7V104</accession>
<dbReference type="GO" id="GO:0016491">
    <property type="term" value="F:oxidoreductase activity"/>
    <property type="evidence" value="ECO:0007669"/>
    <property type="project" value="UniProtKB-KW"/>
</dbReference>
<keyword evidence="2" id="KW-0521">NADP</keyword>
<dbReference type="Pfam" id="PF00106">
    <property type="entry name" value="adh_short"/>
    <property type="match status" value="1"/>
</dbReference>
<keyword evidence="5" id="KW-1185">Reference proteome</keyword>
<dbReference type="PANTHER" id="PTHR43490">
    <property type="entry name" value="(+)-NEOMENTHOL DEHYDROGENASE"/>
    <property type="match status" value="1"/>
</dbReference>
<dbReference type="Gene3D" id="3.40.50.720">
    <property type="entry name" value="NAD(P)-binding Rossmann-like Domain"/>
    <property type="match status" value="1"/>
</dbReference>
<dbReference type="SUPFAM" id="SSF51735">
    <property type="entry name" value="NAD(P)-binding Rossmann-fold domains"/>
    <property type="match status" value="1"/>
</dbReference>
<dbReference type="EMBL" id="JAWHQM010000062">
    <property type="protein sequence ID" value="KAK5636091.1"/>
    <property type="molecule type" value="Genomic_DNA"/>
</dbReference>
<keyword evidence="3" id="KW-0560">Oxidoreductase</keyword>
<evidence type="ECO:0008006" key="6">
    <source>
        <dbReference type="Google" id="ProtNLM"/>
    </source>
</evidence>
<comment type="caution">
    <text evidence="4">The sequence shown here is derived from an EMBL/GenBank/DDBJ whole genome shotgun (WGS) entry which is preliminary data.</text>
</comment>
<comment type="similarity">
    <text evidence="1">Belongs to the short-chain dehydrogenases/reductases (SDR) family.</text>
</comment>
<protein>
    <recommendedName>
        <fullName evidence="6">Ketoreductase (KR) domain-containing protein</fullName>
    </recommendedName>
</protein>
<reference evidence="4 5" key="1">
    <citation type="submission" date="2023-10" db="EMBL/GenBank/DDBJ databases">
        <title>Draft genome sequence of Xylaria bambusicola isolate GMP-LS, the root and basal stem rot pathogen of sugarcane in Indonesia.</title>
        <authorList>
            <person name="Selvaraj P."/>
            <person name="Muralishankar V."/>
            <person name="Muruganantham S."/>
            <person name="Sp S."/>
            <person name="Haryani S."/>
            <person name="Lau K.J.X."/>
            <person name="Naqvi N.I."/>
        </authorList>
    </citation>
    <scope>NUCLEOTIDE SEQUENCE [LARGE SCALE GENOMIC DNA]</scope>
    <source>
        <strain evidence="4">GMP-LS</strain>
    </source>
</reference>
<dbReference type="GO" id="GO:0016020">
    <property type="term" value="C:membrane"/>
    <property type="evidence" value="ECO:0007669"/>
    <property type="project" value="TreeGrafter"/>
</dbReference>
<name>A0AAN7V104_9PEZI</name>
<dbReference type="PRINTS" id="PR00081">
    <property type="entry name" value="GDHRDH"/>
</dbReference>
<dbReference type="PANTHER" id="PTHR43490:SF99">
    <property type="entry name" value="SHORT-CHAIN DEHYDROGENASE_REDUCTASE"/>
    <property type="match status" value="1"/>
</dbReference>
<evidence type="ECO:0000313" key="4">
    <source>
        <dbReference type="EMBL" id="KAK5636091.1"/>
    </source>
</evidence>
<evidence type="ECO:0000256" key="3">
    <source>
        <dbReference type="ARBA" id="ARBA00023002"/>
    </source>
</evidence>
<evidence type="ECO:0000256" key="1">
    <source>
        <dbReference type="ARBA" id="ARBA00006484"/>
    </source>
</evidence>
<dbReference type="Proteomes" id="UP001305414">
    <property type="component" value="Unassembled WGS sequence"/>
</dbReference>
<proteinExistence type="inferred from homology"/>
<evidence type="ECO:0000313" key="5">
    <source>
        <dbReference type="Proteomes" id="UP001305414"/>
    </source>
</evidence>